<proteinExistence type="predicted"/>
<dbReference type="PANTHER" id="PTHR38134">
    <property type="entry name" value="SLR1395 PROTEIN"/>
    <property type="match status" value="1"/>
</dbReference>
<reference evidence="1" key="1">
    <citation type="journal article" date="2006" name="Science">
        <title>The genome of black cottonwood, Populus trichocarpa (Torr. &amp; Gray).</title>
        <authorList>
            <person name="Tuskan G.A."/>
            <person name="Difazio S."/>
            <person name="Jansson S."/>
            <person name="Bohlmann J."/>
            <person name="Grigoriev I."/>
            <person name="Hellsten U."/>
            <person name="Putnam N."/>
            <person name="Ralph S."/>
            <person name="Rombauts S."/>
            <person name="Salamov A."/>
            <person name="Schein J."/>
            <person name="Sterck L."/>
            <person name="Aerts A."/>
            <person name="Bhalerao R.R."/>
            <person name="Bhalerao R.P."/>
            <person name="Blaudez D."/>
            <person name="Boerjan W."/>
            <person name="Brun A."/>
            <person name="Brunner A."/>
            <person name="Busov V."/>
            <person name="Campbell M."/>
            <person name="Carlson J."/>
            <person name="Chalot M."/>
            <person name="Chapman J."/>
            <person name="Chen G.L."/>
            <person name="Cooper D."/>
            <person name="Coutinho P.M."/>
            <person name="Couturier J."/>
            <person name="Covert S."/>
            <person name="Cronk Q."/>
            <person name="Cunningham R."/>
            <person name="Davis J."/>
            <person name="Degroeve S."/>
            <person name="Dejardin A."/>
            <person name="Depamphilis C."/>
            <person name="Detter J."/>
            <person name="Dirks B."/>
            <person name="Dubchak I."/>
            <person name="Duplessis S."/>
            <person name="Ehlting J."/>
            <person name="Ellis B."/>
            <person name="Gendler K."/>
            <person name="Goodstein D."/>
            <person name="Gribskov M."/>
            <person name="Grimwood J."/>
            <person name="Groover A."/>
            <person name="Gunter L."/>
            <person name="Hamberger B."/>
            <person name="Heinze B."/>
            <person name="Helariutta Y."/>
            <person name="Henrissat B."/>
            <person name="Holligan D."/>
            <person name="Holt R."/>
            <person name="Huang W."/>
            <person name="Islam-Faridi N."/>
            <person name="Jones S."/>
            <person name="Jones-Rhoades M."/>
            <person name="Jorgensen R."/>
            <person name="Joshi C."/>
            <person name="Kangasjarvi J."/>
            <person name="Karlsson J."/>
            <person name="Kelleher C."/>
            <person name="Kirkpatrick R."/>
            <person name="Kirst M."/>
            <person name="Kohler A."/>
            <person name="Kalluri U."/>
            <person name="Larimer F."/>
            <person name="Leebens-Mack J."/>
            <person name="Leple J.C."/>
            <person name="Locascio P."/>
            <person name="Lou Y."/>
            <person name="Lucas S."/>
            <person name="Martin F."/>
            <person name="Montanini B."/>
            <person name="Napoli C."/>
            <person name="Nelson D.R."/>
            <person name="Nelson C."/>
            <person name="Nieminen K."/>
            <person name="Nilsson O."/>
            <person name="Pereda V."/>
            <person name="Peter G."/>
            <person name="Philippe R."/>
            <person name="Pilate G."/>
            <person name="Poliakov A."/>
            <person name="Razumovskaya J."/>
            <person name="Richardson P."/>
            <person name="Rinaldi C."/>
            <person name="Ritland K."/>
            <person name="Rouze P."/>
            <person name="Ryaboy D."/>
            <person name="Schmutz J."/>
            <person name="Schrader J."/>
            <person name="Segerman B."/>
            <person name="Shin H."/>
            <person name="Siddiqui A."/>
            <person name="Sterky F."/>
            <person name="Terry A."/>
            <person name="Tsai C.J."/>
            <person name="Uberbacher E."/>
            <person name="Unneberg P."/>
            <person name="Vahala J."/>
            <person name="Wall K."/>
            <person name="Wessler S."/>
            <person name="Yang G."/>
            <person name="Yin T."/>
            <person name="Douglas C."/>
            <person name="Marra M."/>
            <person name="Sandberg G."/>
            <person name="Van de Peer Y."/>
            <person name="Rokhsar D."/>
        </authorList>
    </citation>
    <scope>NUCLEOTIDE SEQUENCE [LARGE SCALE GENOMIC DNA]</scope>
    <source>
        <strain evidence="1">Nisqually-1</strain>
    </source>
</reference>
<dbReference type="STRING" id="3694.A0A2K1R5R9"/>
<dbReference type="EMBL" id="KZ623472">
    <property type="protein sequence ID" value="PNS22609.1"/>
    <property type="molecule type" value="Genomic_DNA"/>
</dbReference>
<name>A0A2K1R5R9_POPTR</name>
<dbReference type="AlphaFoldDB" id="A0A2K1R5R9"/>
<accession>A0A2K1R5R9</accession>
<dbReference type="PANTHER" id="PTHR38134:SF2">
    <property type="entry name" value="GALACTOKINASE"/>
    <property type="match status" value="1"/>
</dbReference>
<dbReference type="InterPro" id="IPR053205">
    <property type="entry name" value="GHMP_kinase_L-arabinokinase"/>
</dbReference>
<protein>
    <submittedName>
        <fullName evidence="1">Uncharacterized protein</fullName>
    </submittedName>
</protein>
<evidence type="ECO:0000313" key="1">
    <source>
        <dbReference type="EMBL" id="PNS22609.1"/>
    </source>
</evidence>
<organism evidence="1">
    <name type="scientific">Populus trichocarpa</name>
    <name type="common">Western balsam poplar</name>
    <name type="synonym">Populus balsamifera subsp. trichocarpa</name>
    <dbReference type="NCBI Taxonomy" id="3694"/>
    <lineage>
        <taxon>Eukaryota</taxon>
        <taxon>Viridiplantae</taxon>
        <taxon>Streptophyta</taxon>
        <taxon>Embryophyta</taxon>
        <taxon>Tracheophyta</taxon>
        <taxon>Spermatophyta</taxon>
        <taxon>Magnoliopsida</taxon>
        <taxon>eudicotyledons</taxon>
        <taxon>Gunneridae</taxon>
        <taxon>Pentapetalae</taxon>
        <taxon>rosids</taxon>
        <taxon>fabids</taxon>
        <taxon>Malpighiales</taxon>
        <taxon>Salicaceae</taxon>
        <taxon>Saliceae</taxon>
        <taxon>Populus</taxon>
    </lineage>
</organism>
<gene>
    <name evidence="1" type="ORF">POPTR_T130600</name>
</gene>
<sequence length="203" mass="23022">MLGKIGYGTVSEALTFKLPFVFVQRDYFNEEPFLRNMLECYQCGVEMIRRDLLTGHWKPYLERAISLKPCYEGGINGGEVAAHILQEIACGKNYASDKFSGARRLRDANVLCYPAQRVPGRGISIPEWYSTFSKCTDDFEILHGDLQGLPDTMSFSKWLAELDTAYDCEKCFSKRLAELDTANNSEKSFSKRLAELDTAHDSE</sequence>
<reference evidence="1" key="2">
    <citation type="submission" date="2017-07" db="EMBL/GenBank/DDBJ databases">
        <title>WGS assembly of Populus trichocarpa.</title>
        <authorList>
            <person name="Tuskan G."/>
            <person name="Difazio S."/>
            <person name="Jansson S."/>
            <person name="Bohlmann J."/>
            <person name="Grigoriev I."/>
            <person name="Hellsten U."/>
            <person name="Putnam N."/>
            <person name="Ralph S."/>
            <person name="Rombauts S."/>
            <person name="Salamov A."/>
            <person name="Schein J."/>
            <person name="Sterck L."/>
            <person name="Aerts A."/>
            <person name="Bhalerao R."/>
            <person name="Bhalerao R."/>
            <person name="Blaudez D."/>
            <person name="Boerjan W."/>
            <person name="Brun A."/>
            <person name="Brunner A."/>
            <person name="Busov V."/>
            <person name="Campbell M."/>
            <person name="Carlson J."/>
            <person name="Chalot M."/>
            <person name="Chapman J."/>
            <person name="Chen G."/>
            <person name="Cooper D."/>
            <person name="Coutinho P."/>
            <person name="Couturier J."/>
            <person name="Covert S."/>
            <person name="Cronk Q."/>
            <person name="Cunningham R."/>
            <person name="Davis J."/>
            <person name="Degroeve S."/>
            <person name="Dejardin A."/>
            <person name="Depamphilis C."/>
            <person name="Detter J."/>
            <person name="Dirks B."/>
            <person name="Dubchak I."/>
            <person name="Duplessis S."/>
            <person name="Ehlting J."/>
            <person name="Ellis B."/>
            <person name="Gendler K."/>
            <person name="Goodstein D."/>
            <person name="Gribskov M."/>
            <person name="Grimwood J."/>
            <person name="Groover A."/>
            <person name="Gunter L."/>
            <person name="Hamberger B."/>
            <person name="Heinze B."/>
            <person name="Helariutta Y."/>
            <person name="Henrissat B."/>
            <person name="Holligan D."/>
            <person name="Holt R."/>
            <person name="Huang W."/>
            <person name="Islam-Faridi N."/>
            <person name="Jones S."/>
            <person name="Jones-Rhoades M."/>
            <person name="Jorgensen R."/>
            <person name="Joshi C."/>
            <person name="Kangasjarvi J."/>
            <person name="Karlsson J."/>
            <person name="Kelleher C."/>
            <person name="Kirkpatrick R."/>
            <person name="Kirst M."/>
            <person name="Kohler A."/>
            <person name="Kalluri U."/>
            <person name="Larimer F."/>
            <person name="Leebens-Mack J."/>
            <person name="Leple J."/>
            <person name="Locascio P."/>
            <person name="Lou Y."/>
            <person name="Lucas S."/>
            <person name="Martin F."/>
            <person name="Montanini B."/>
            <person name="Napoli C."/>
            <person name="Nelson D."/>
            <person name="Nelson C."/>
            <person name="Nieminen K."/>
            <person name="Nilsson O."/>
            <person name="Pereda V."/>
            <person name="Peter G."/>
            <person name="Philippe R."/>
            <person name="Pilate G."/>
            <person name="Poliakov A."/>
            <person name="Razumovskaya J."/>
            <person name="Richardson P."/>
            <person name="Rinaldi C."/>
            <person name="Ritland K."/>
            <person name="Rouze P."/>
            <person name="Ryaboy D."/>
            <person name="Schmutz J."/>
            <person name="Schrader J."/>
            <person name="Segerman B."/>
            <person name="Shin H."/>
            <person name="Siddiqui A."/>
            <person name="Sterky F."/>
            <person name="Terry A."/>
            <person name="Tsai C."/>
            <person name="Uberbacher E."/>
            <person name="Unneberg P."/>
            <person name="Vahala J."/>
            <person name="Wall K."/>
            <person name="Wessler S."/>
            <person name="Yang G."/>
            <person name="Yin T."/>
            <person name="Douglas C."/>
            <person name="Marra M."/>
            <person name="Sandberg G."/>
            <person name="Van De Peer Y."/>
            <person name="Rokhsar D."/>
        </authorList>
    </citation>
    <scope>NUCLEOTIDE SEQUENCE</scope>
    <source>
        <strain evidence="1">Nisqually-1</strain>
    </source>
</reference>
<dbReference type="InParanoid" id="A0A2K1R5R9"/>